<dbReference type="GO" id="GO:0004791">
    <property type="term" value="F:thioredoxin-disulfide reductase (NADPH) activity"/>
    <property type="evidence" value="ECO:0007669"/>
    <property type="project" value="UniProtKB-UniRule"/>
</dbReference>
<comment type="cofactor">
    <cofactor evidence="7">
        <name>FAD</name>
        <dbReference type="ChEBI" id="CHEBI:57692"/>
    </cofactor>
    <text evidence="7">Binds 1 FAD per subunit.</text>
</comment>
<keyword evidence="3 6" id="KW-0560">Oxidoreductase</keyword>
<dbReference type="PANTHER" id="PTHR48105">
    <property type="entry name" value="THIOREDOXIN REDUCTASE 1-RELATED-RELATED"/>
    <property type="match status" value="1"/>
</dbReference>
<dbReference type="PRINTS" id="PR00469">
    <property type="entry name" value="PNDRDTASEII"/>
</dbReference>
<evidence type="ECO:0000256" key="2">
    <source>
        <dbReference type="ARBA" id="ARBA00022827"/>
    </source>
</evidence>
<evidence type="ECO:0000259" key="8">
    <source>
        <dbReference type="Pfam" id="PF07992"/>
    </source>
</evidence>
<evidence type="ECO:0000256" key="5">
    <source>
        <dbReference type="ARBA" id="ARBA00023284"/>
    </source>
</evidence>
<comment type="caution">
    <text evidence="9">The sequence shown here is derived from an EMBL/GenBank/DDBJ whole genome shotgun (WGS) entry which is preliminary data.</text>
</comment>
<dbReference type="EC" id="1.8.1.9" evidence="6"/>
<dbReference type="InterPro" id="IPR050097">
    <property type="entry name" value="Ferredoxin-NADP_redctase_2"/>
</dbReference>
<keyword evidence="7" id="KW-0521">NADP</keyword>
<proteinExistence type="inferred from homology"/>
<name>A0A1F7RNF8_9BACT</name>
<dbReference type="InterPro" id="IPR005982">
    <property type="entry name" value="Thioredox_Rdtase"/>
</dbReference>
<reference evidence="9 10" key="1">
    <citation type="journal article" date="2016" name="Nat. Commun.">
        <title>Thousands of microbial genomes shed light on interconnected biogeochemical processes in an aquifer system.</title>
        <authorList>
            <person name="Anantharaman K."/>
            <person name="Brown C.T."/>
            <person name="Hug L.A."/>
            <person name="Sharon I."/>
            <person name="Castelle C.J."/>
            <person name="Probst A.J."/>
            <person name="Thomas B.C."/>
            <person name="Singh A."/>
            <person name="Wilkins M.J."/>
            <person name="Karaoz U."/>
            <person name="Brodie E.L."/>
            <person name="Williams K.H."/>
            <person name="Hubbard S.S."/>
            <person name="Banfield J.F."/>
        </authorList>
    </citation>
    <scope>NUCLEOTIDE SEQUENCE [LARGE SCALE GENOMIC DNA]</scope>
</reference>
<dbReference type="InterPro" id="IPR023753">
    <property type="entry name" value="FAD/NAD-binding_dom"/>
</dbReference>
<evidence type="ECO:0000256" key="3">
    <source>
        <dbReference type="ARBA" id="ARBA00023002"/>
    </source>
</evidence>
<feature type="domain" description="FAD/NAD(P)-binding" evidence="8">
    <location>
        <begin position="4"/>
        <end position="292"/>
    </location>
</feature>
<dbReference type="GO" id="GO:0005737">
    <property type="term" value="C:cytoplasm"/>
    <property type="evidence" value="ECO:0007669"/>
    <property type="project" value="InterPro"/>
</dbReference>
<dbReference type="InterPro" id="IPR008255">
    <property type="entry name" value="Pyr_nucl-diS_OxRdtase_2_AS"/>
</dbReference>
<gene>
    <name evidence="9" type="ORF">A2161_11750</name>
</gene>
<protein>
    <recommendedName>
        <fullName evidence="6">Thioredoxin reductase</fullName>
        <ecNumber evidence="6">1.8.1.9</ecNumber>
    </recommendedName>
</protein>
<evidence type="ECO:0000313" key="10">
    <source>
        <dbReference type="Proteomes" id="UP000179266"/>
    </source>
</evidence>
<keyword evidence="5 6" id="KW-0676">Redox-active center</keyword>
<keyword evidence="4" id="KW-1015">Disulfide bond</keyword>
<evidence type="ECO:0000256" key="1">
    <source>
        <dbReference type="ARBA" id="ARBA00022630"/>
    </source>
</evidence>
<dbReference type="EMBL" id="MGDD01000292">
    <property type="protein sequence ID" value="OGL43086.1"/>
    <property type="molecule type" value="Genomic_DNA"/>
</dbReference>
<keyword evidence="2 6" id="KW-0274">FAD</keyword>
<dbReference type="SUPFAM" id="SSF51905">
    <property type="entry name" value="FAD/NAD(P)-binding domain"/>
    <property type="match status" value="1"/>
</dbReference>
<evidence type="ECO:0000256" key="7">
    <source>
        <dbReference type="RuleBase" id="RU003881"/>
    </source>
</evidence>
<dbReference type="AlphaFoldDB" id="A0A1F7RNF8"/>
<dbReference type="PROSITE" id="PS00573">
    <property type="entry name" value="PYRIDINE_REDOX_2"/>
    <property type="match status" value="1"/>
</dbReference>
<keyword evidence="1 6" id="KW-0285">Flavoprotein</keyword>
<dbReference type="PRINTS" id="PR00368">
    <property type="entry name" value="FADPNR"/>
</dbReference>
<accession>A0A1F7RNF8</accession>
<comment type="similarity">
    <text evidence="6">Belongs to the class-II pyridine nucleotide-disulfide oxidoreductase family.</text>
</comment>
<dbReference type="InterPro" id="IPR036188">
    <property type="entry name" value="FAD/NAD-bd_sf"/>
</dbReference>
<dbReference type="Gene3D" id="3.50.50.60">
    <property type="entry name" value="FAD/NAD(P)-binding domain"/>
    <property type="match status" value="2"/>
</dbReference>
<dbReference type="Proteomes" id="UP000179266">
    <property type="component" value="Unassembled WGS sequence"/>
</dbReference>
<organism evidence="9 10">
    <name type="scientific">Candidatus Schekmanbacteria bacterium RBG_13_48_7</name>
    <dbReference type="NCBI Taxonomy" id="1817878"/>
    <lineage>
        <taxon>Bacteria</taxon>
        <taxon>Candidatus Schekmaniibacteriota</taxon>
    </lineage>
</organism>
<sequence length="308" mass="33424">MTEKVIILGTGPAGLTAAIYTARADLNPLILTGLTPGGQLTITTEVENYPGFAEGIMGPELMDIMQKQAERFGTRFINLAATEIDLSTKPFTVTCDDGTYTTHTLIVATGASARLLGIESETKLMGHGVSACATCDGFFFKDKNIIVVGGGDTAMEEATFLTKFASRVTIVHRRDELRASKIMQERAFKNKKIDYIWDSVIDEIKDVAKNTVTGVILRNVKTNEKKEIPIDGVFMGIGHTPNTKLFIGQLDMDENGYIKTHNGTKTSVEGVFAAGDVQDHVYRQAISAAGTGCMAAIDAERYLNELEQ</sequence>
<comment type="subunit">
    <text evidence="6">Homodimer.</text>
</comment>
<evidence type="ECO:0000256" key="6">
    <source>
        <dbReference type="RuleBase" id="RU003880"/>
    </source>
</evidence>
<dbReference type="NCBIfam" id="TIGR01292">
    <property type="entry name" value="TRX_reduct"/>
    <property type="match status" value="1"/>
</dbReference>
<evidence type="ECO:0000313" key="9">
    <source>
        <dbReference type="EMBL" id="OGL43086.1"/>
    </source>
</evidence>
<evidence type="ECO:0000256" key="4">
    <source>
        <dbReference type="ARBA" id="ARBA00023157"/>
    </source>
</evidence>
<dbReference type="Pfam" id="PF07992">
    <property type="entry name" value="Pyr_redox_2"/>
    <property type="match status" value="1"/>
</dbReference>
<comment type="catalytic activity">
    <reaction evidence="6">
        <text>[thioredoxin]-dithiol + NADP(+) = [thioredoxin]-disulfide + NADPH + H(+)</text>
        <dbReference type="Rhea" id="RHEA:20345"/>
        <dbReference type="Rhea" id="RHEA-COMP:10698"/>
        <dbReference type="Rhea" id="RHEA-COMP:10700"/>
        <dbReference type="ChEBI" id="CHEBI:15378"/>
        <dbReference type="ChEBI" id="CHEBI:29950"/>
        <dbReference type="ChEBI" id="CHEBI:50058"/>
        <dbReference type="ChEBI" id="CHEBI:57783"/>
        <dbReference type="ChEBI" id="CHEBI:58349"/>
        <dbReference type="EC" id="1.8.1.9"/>
    </reaction>
</comment>
<dbReference type="GO" id="GO:0019430">
    <property type="term" value="P:removal of superoxide radicals"/>
    <property type="evidence" value="ECO:0007669"/>
    <property type="project" value="UniProtKB-UniRule"/>
</dbReference>